<evidence type="ECO:0000313" key="1">
    <source>
        <dbReference type="EMBL" id="OSI08534.1"/>
    </source>
</evidence>
<protein>
    <submittedName>
        <fullName evidence="1">Uncharacterized protein</fullName>
    </submittedName>
</protein>
<reference evidence="1 2" key="1">
    <citation type="submission" date="2017-01" db="EMBL/GenBank/DDBJ databases">
        <authorList>
            <person name="Wolfgang W.J."/>
            <person name="Cole J."/>
            <person name="Wroblewski D."/>
            <person name="Mcginnis J."/>
            <person name="Musser K.A."/>
        </authorList>
    </citation>
    <scope>NUCLEOTIDE SEQUENCE [LARGE SCALE GENOMIC DNA]</scope>
    <source>
        <strain evidence="1 2">DSM 21643</strain>
    </source>
</reference>
<keyword evidence="2" id="KW-1185">Reference proteome</keyword>
<name>A0ABX3WEH0_9NEIS</name>
<evidence type="ECO:0000313" key="2">
    <source>
        <dbReference type="Proteomes" id="UP000193466"/>
    </source>
</evidence>
<proteinExistence type="predicted"/>
<dbReference type="EMBL" id="MTBM01000020">
    <property type="protein sequence ID" value="OSI08534.1"/>
    <property type="molecule type" value="Genomic_DNA"/>
</dbReference>
<organism evidence="1 2">
    <name type="scientific">Neisseria zoodegmatis</name>
    <dbReference type="NCBI Taxonomy" id="326523"/>
    <lineage>
        <taxon>Bacteria</taxon>
        <taxon>Pseudomonadati</taxon>
        <taxon>Pseudomonadota</taxon>
        <taxon>Betaproteobacteria</taxon>
        <taxon>Neisseriales</taxon>
        <taxon>Neisseriaceae</taxon>
        <taxon>Neisseria</taxon>
    </lineage>
</organism>
<dbReference type="RefSeq" id="WP_085364419.1">
    <property type="nucleotide sequence ID" value="NZ_MTBM01000020.1"/>
</dbReference>
<gene>
    <name evidence="1" type="ORF">BWD10_11220</name>
</gene>
<feature type="non-terminal residue" evidence="1">
    <location>
        <position position="1"/>
    </location>
</feature>
<sequence length="119" mass="13519">NITFSIISSIVLGINFQSVFLLSKHDEQSLNTVQTSSLITAQGKIISEVFGDCMQYNFGSSVKSFTVVARLDGSGYVEQTWNDKNDEFALCVEEKIKRKFIFQPPRTPFFTAFEFKLEE</sequence>
<comment type="caution">
    <text evidence="1">The sequence shown here is derived from an EMBL/GenBank/DDBJ whole genome shotgun (WGS) entry which is preliminary data.</text>
</comment>
<dbReference type="Proteomes" id="UP000193466">
    <property type="component" value="Unassembled WGS sequence"/>
</dbReference>
<accession>A0ABX3WEH0</accession>